<keyword evidence="8" id="KW-0808">Transferase</keyword>
<protein>
    <submittedName>
        <fullName evidence="8">Polynucleotide adenylyltransferase</fullName>
    </submittedName>
</protein>
<dbReference type="Proteomes" id="UP001152797">
    <property type="component" value="Unassembled WGS sequence"/>
</dbReference>
<evidence type="ECO:0000313" key="6">
    <source>
        <dbReference type="EMBL" id="CAI3988100.1"/>
    </source>
</evidence>
<reference evidence="7" key="2">
    <citation type="submission" date="2024-04" db="EMBL/GenBank/DDBJ databases">
        <authorList>
            <person name="Chen Y."/>
            <person name="Shah S."/>
            <person name="Dougan E. K."/>
            <person name="Thang M."/>
            <person name="Chan C."/>
        </authorList>
    </citation>
    <scope>NUCLEOTIDE SEQUENCE [LARGE SCALE GENOMIC DNA]</scope>
</reference>
<evidence type="ECO:0000259" key="5">
    <source>
        <dbReference type="Pfam" id="PF22600"/>
    </source>
</evidence>
<feature type="region of interest" description="Disordered" evidence="3">
    <location>
        <begin position="15"/>
        <end position="54"/>
    </location>
</feature>
<dbReference type="GO" id="GO:0003729">
    <property type="term" value="F:mRNA binding"/>
    <property type="evidence" value="ECO:0007669"/>
    <property type="project" value="TreeGrafter"/>
</dbReference>
<gene>
    <name evidence="6" type="ORF">C1SCF055_LOCUS15321</name>
</gene>
<dbReference type="EMBL" id="CAMXCT030001231">
    <property type="protein sequence ID" value="CAL4775412.1"/>
    <property type="molecule type" value="Genomic_DNA"/>
</dbReference>
<reference evidence="6" key="1">
    <citation type="submission" date="2022-10" db="EMBL/GenBank/DDBJ databases">
        <authorList>
            <person name="Chen Y."/>
            <person name="Dougan E. K."/>
            <person name="Chan C."/>
            <person name="Rhodes N."/>
            <person name="Thang M."/>
        </authorList>
    </citation>
    <scope>NUCLEOTIDE SEQUENCE</scope>
</reference>
<evidence type="ECO:0000256" key="2">
    <source>
        <dbReference type="ARBA" id="ARBA00022842"/>
    </source>
</evidence>
<evidence type="ECO:0000313" key="9">
    <source>
        <dbReference type="Proteomes" id="UP001152797"/>
    </source>
</evidence>
<dbReference type="CDD" id="cd05402">
    <property type="entry name" value="NT_PAP_TUTase"/>
    <property type="match status" value="1"/>
</dbReference>
<evidence type="ECO:0000259" key="4">
    <source>
        <dbReference type="Pfam" id="PF03828"/>
    </source>
</evidence>
<dbReference type="OrthoDB" id="273917at2759"/>
<dbReference type="Pfam" id="PF22600">
    <property type="entry name" value="MTPAP-like_central"/>
    <property type="match status" value="1"/>
</dbReference>
<keyword evidence="8" id="KW-0548">Nucleotidyltransferase</keyword>
<evidence type="ECO:0000313" key="8">
    <source>
        <dbReference type="EMBL" id="CAL4775412.1"/>
    </source>
</evidence>
<dbReference type="PANTHER" id="PTHR23092:SF15">
    <property type="entry name" value="INACTIVE NON-CANONICAL POLY(A) RNA POLYMERASE PROTEIN TRF4-2-RELATED"/>
    <property type="match status" value="1"/>
</dbReference>
<dbReference type="GO" id="GO:0031499">
    <property type="term" value="C:TRAMP complex"/>
    <property type="evidence" value="ECO:0007669"/>
    <property type="project" value="TreeGrafter"/>
</dbReference>
<dbReference type="GO" id="GO:0043634">
    <property type="term" value="P:polyadenylation-dependent ncRNA catabolic process"/>
    <property type="evidence" value="ECO:0007669"/>
    <property type="project" value="TreeGrafter"/>
</dbReference>
<dbReference type="GO" id="GO:0046872">
    <property type="term" value="F:metal ion binding"/>
    <property type="evidence" value="ECO:0007669"/>
    <property type="project" value="UniProtKB-KW"/>
</dbReference>
<feature type="domain" description="PAP-associated" evidence="4">
    <location>
        <begin position="284"/>
        <end position="329"/>
    </location>
</feature>
<dbReference type="GO" id="GO:0005730">
    <property type="term" value="C:nucleolus"/>
    <property type="evidence" value="ECO:0007669"/>
    <property type="project" value="TreeGrafter"/>
</dbReference>
<dbReference type="InterPro" id="IPR043519">
    <property type="entry name" value="NT_sf"/>
</dbReference>
<sequence>MGDLEFTTGWLREEDVAIHEEDSERNAEQAERNASMRSMLKRRREETKDTSAAEAPEAFMAVKNSVSSRKRVVDEGQPPWFVARPHIENTVLRLHEEILDFVDFMQQTREEIHARRKWVQSIKEACVALWPACKVSVFGSFFTGLSLPNGDVDVAVSEIPCKSGSAMKMLADHMLSKGQISWLEIIETAKVPVMKVRSQSSGLRADVVFSQPDGLQSSKFIRSKVKEYPQMKPLLLFLKYFLLQRGLHETYTGGMGSYLLCNVVLHFLQRHPSLKNGRFYAGTSLGHLLFDFLKYYGQEFNYTSHGISVLEGGSVFPKTERFPEKNKRSTGGPVLCLESPLSTSMDLGGACFRMPVLRNLFHHAFHCICHLMVTGSAPEVSMLCPLLIDPAHPVITDRFKLMAEQPVAFAGLPKSKSQEMEKKQKRLPNENGQAHDSHNDTKPPVKKRKIQPTQPLTQPTQPVQPIQRIHEEADDATAAFGFHEDVSQWDLV</sequence>
<dbReference type="AlphaFoldDB" id="A0A9P1FVA4"/>
<dbReference type="Gene3D" id="1.10.1410.10">
    <property type="match status" value="1"/>
</dbReference>
<evidence type="ECO:0000256" key="3">
    <source>
        <dbReference type="SAM" id="MobiDB-lite"/>
    </source>
</evidence>
<feature type="compositionally biased region" description="Low complexity" evidence="3">
    <location>
        <begin position="451"/>
        <end position="465"/>
    </location>
</feature>
<dbReference type="SUPFAM" id="SSF81631">
    <property type="entry name" value="PAP/OAS1 substrate-binding domain"/>
    <property type="match status" value="1"/>
</dbReference>
<dbReference type="EMBL" id="CAMXCT020001231">
    <property type="protein sequence ID" value="CAL1141475.1"/>
    <property type="molecule type" value="Genomic_DNA"/>
</dbReference>
<keyword evidence="9" id="KW-1185">Reference proteome</keyword>
<dbReference type="PANTHER" id="PTHR23092">
    <property type="entry name" value="POLY(A) RNA POLYMERASE"/>
    <property type="match status" value="1"/>
</dbReference>
<accession>A0A9P1FVA4</accession>
<dbReference type="GO" id="GO:0031123">
    <property type="term" value="P:RNA 3'-end processing"/>
    <property type="evidence" value="ECO:0007669"/>
    <property type="project" value="TreeGrafter"/>
</dbReference>
<dbReference type="EMBL" id="CAMXCT010001231">
    <property type="protein sequence ID" value="CAI3988100.1"/>
    <property type="molecule type" value="Genomic_DNA"/>
</dbReference>
<keyword evidence="2" id="KW-0460">Magnesium</keyword>
<comment type="caution">
    <text evidence="6">The sequence shown here is derived from an EMBL/GenBank/DDBJ whole genome shotgun (WGS) entry which is preliminary data.</text>
</comment>
<keyword evidence="1" id="KW-0479">Metal-binding</keyword>
<dbReference type="InterPro" id="IPR054708">
    <property type="entry name" value="MTPAP-like_central"/>
</dbReference>
<proteinExistence type="predicted"/>
<dbReference type="Pfam" id="PF03828">
    <property type="entry name" value="PAP_assoc"/>
    <property type="match status" value="1"/>
</dbReference>
<feature type="compositionally biased region" description="Basic and acidic residues" evidence="3">
    <location>
        <begin position="433"/>
        <end position="443"/>
    </location>
</feature>
<feature type="region of interest" description="Disordered" evidence="3">
    <location>
        <begin position="412"/>
        <end position="465"/>
    </location>
</feature>
<dbReference type="InterPro" id="IPR045862">
    <property type="entry name" value="Trf4-like"/>
</dbReference>
<name>A0A9P1FVA4_9DINO</name>
<evidence type="ECO:0000256" key="1">
    <source>
        <dbReference type="ARBA" id="ARBA00022723"/>
    </source>
</evidence>
<dbReference type="GO" id="GO:1990817">
    <property type="term" value="F:poly(A) RNA polymerase activity"/>
    <property type="evidence" value="ECO:0007669"/>
    <property type="project" value="InterPro"/>
</dbReference>
<evidence type="ECO:0000313" key="7">
    <source>
        <dbReference type="EMBL" id="CAL1141475.1"/>
    </source>
</evidence>
<dbReference type="InterPro" id="IPR002058">
    <property type="entry name" value="PAP_assoc"/>
</dbReference>
<dbReference type="Gene3D" id="3.30.460.10">
    <property type="entry name" value="Beta Polymerase, domain 2"/>
    <property type="match status" value="1"/>
</dbReference>
<dbReference type="SUPFAM" id="SSF81301">
    <property type="entry name" value="Nucleotidyltransferase"/>
    <property type="match status" value="1"/>
</dbReference>
<organism evidence="6">
    <name type="scientific">Cladocopium goreaui</name>
    <dbReference type="NCBI Taxonomy" id="2562237"/>
    <lineage>
        <taxon>Eukaryota</taxon>
        <taxon>Sar</taxon>
        <taxon>Alveolata</taxon>
        <taxon>Dinophyceae</taxon>
        <taxon>Suessiales</taxon>
        <taxon>Symbiodiniaceae</taxon>
        <taxon>Cladocopium</taxon>
    </lineage>
</organism>
<feature type="compositionally biased region" description="Basic and acidic residues" evidence="3">
    <location>
        <begin position="15"/>
        <end position="31"/>
    </location>
</feature>
<feature type="domain" description="Poly(A) RNA polymerase mitochondrial-like central palm" evidence="5">
    <location>
        <begin position="94"/>
        <end position="222"/>
    </location>
</feature>